<dbReference type="PANTHER" id="PTHR46579">
    <property type="entry name" value="F5/8 TYPE C DOMAIN-CONTAINING PROTEIN-RELATED"/>
    <property type="match status" value="1"/>
</dbReference>
<evidence type="ECO:0000313" key="1">
    <source>
        <dbReference type="EMBL" id="CAF1171682.1"/>
    </source>
</evidence>
<reference evidence="1" key="1">
    <citation type="submission" date="2021-02" db="EMBL/GenBank/DDBJ databases">
        <authorList>
            <person name="Nowell W R."/>
        </authorList>
    </citation>
    <scope>NUCLEOTIDE SEQUENCE</scope>
</reference>
<proteinExistence type="predicted"/>
<accession>A0A814UA79</accession>
<comment type="caution">
    <text evidence="1">The sequence shown here is derived from an EMBL/GenBank/DDBJ whole genome shotgun (WGS) entry which is preliminary data.</text>
</comment>
<sequence>MGGDLPARSKCNALNHHNGFYACSRCLMEGVRCAAPCKYHTLYRWSDFTSSPPPRRTQEHINYCVKQIQSSNEYLFGVTGISPLFSLISVPTQSVFDYFHLVLEIHLRRVLSVWYEIIKSNNALKFIDDYLNEIEYPHSFNRHVKHFSQYSKWKASQLRTFMIYIAMPLLVRLRLAMPDTFPEVYLSHFSLLFIYIRVLRHFNDRDAISQVPVFIHAYLHSFSSIYDTCKELFSVHALCHLWQQVKDHGGLAYHSLFATESCLQHFAKLAHGTVALGQQICFWWCIFSQINSKQVQYTPKLLLDEYLIEDNFLDYQLLKNYQQEFDLVYYQMFNKLPDESMKYYCRYRRGMSHYHSFMYTRRKTSNSYSISVNVYTDHGESNLYYGQILFFFYVNNQPFFFFKRFNNSKTKFSSLLEPMGDISTWSLYLDKYYPIVRFSTSHLIILPCSCIVSKCFFFLLSDELLVCTSIELETEHD</sequence>
<gene>
    <name evidence="1" type="ORF">JYZ213_LOCUS25252</name>
</gene>
<dbReference type="PANTHER" id="PTHR46579:SF1">
    <property type="entry name" value="F5_8 TYPE C DOMAIN-CONTAINING PROTEIN"/>
    <property type="match status" value="1"/>
</dbReference>
<evidence type="ECO:0000313" key="2">
    <source>
        <dbReference type="Proteomes" id="UP000663845"/>
    </source>
</evidence>
<dbReference type="AlphaFoldDB" id="A0A814UA79"/>
<dbReference type="EMBL" id="CAJNOG010000320">
    <property type="protein sequence ID" value="CAF1171682.1"/>
    <property type="molecule type" value="Genomic_DNA"/>
</dbReference>
<protein>
    <submittedName>
        <fullName evidence="1">Uncharacterized protein</fullName>
    </submittedName>
</protein>
<organism evidence="1 2">
    <name type="scientific">Adineta steineri</name>
    <dbReference type="NCBI Taxonomy" id="433720"/>
    <lineage>
        <taxon>Eukaryota</taxon>
        <taxon>Metazoa</taxon>
        <taxon>Spiralia</taxon>
        <taxon>Gnathifera</taxon>
        <taxon>Rotifera</taxon>
        <taxon>Eurotatoria</taxon>
        <taxon>Bdelloidea</taxon>
        <taxon>Adinetida</taxon>
        <taxon>Adinetidae</taxon>
        <taxon>Adineta</taxon>
    </lineage>
</organism>
<name>A0A814UA79_9BILA</name>
<dbReference type="Proteomes" id="UP000663845">
    <property type="component" value="Unassembled WGS sequence"/>
</dbReference>